<evidence type="ECO:0000256" key="7">
    <source>
        <dbReference type="PROSITE-ProRule" id="PRU01360"/>
    </source>
</evidence>
<accession>A0AAE3U8T4</accession>
<feature type="chain" id="PRO_5041919045" evidence="8">
    <location>
        <begin position="35"/>
        <end position="1093"/>
    </location>
</feature>
<dbReference type="Gene3D" id="2.60.40.1120">
    <property type="entry name" value="Carboxypeptidase-like, regulatory domain"/>
    <property type="match status" value="1"/>
</dbReference>
<evidence type="ECO:0000256" key="4">
    <source>
        <dbReference type="ARBA" id="ARBA00022692"/>
    </source>
</evidence>
<evidence type="ECO:0000313" key="11">
    <source>
        <dbReference type="Proteomes" id="UP001241110"/>
    </source>
</evidence>
<dbReference type="InterPro" id="IPR036942">
    <property type="entry name" value="Beta-barrel_TonB_sf"/>
</dbReference>
<keyword evidence="4 7" id="KW-0812">Transmembrane</keyword>
<evidence type="ECO:0000256" key="2">
    <source>
        <dbReference type="ARBA" id="ARBA00022448"/>
    </source>
</evidence>
<keyword evidence="3 7" id="KW-1134">Transmembrane beta strand</keyword>
<dbReference type="InterPro" id="IPR012910">
    <property type="entry name" value="Plug_dom"/>
</dbReference>
<dbReference type="AlphaFoldDB" id="A0AAE3U8T4"/>
<feature type="signal peptide" evidence="8">
    <location>
        <begin position="1"/>
        <end position="34"/>
    </location>
</feature>
<evidence type="ECO:0000256" key="3">
    <source>
        <dbReference type="ARBA" id="ARBA00022452"/>
    </source>
</evidence>
<name>A0AAE3U8T4_9BACT</name>
<dbReference type="Gene3D" id="2.170.130.10">
    <property type="entry name" value="TonB-dependent receptor, plug domain"/>
    <property type="match status" value="1"/>
</dbReference>
<proteinExistence type="inferred from homology"/>
<comment type="caution">
    <text evidence="10">The sequence shown here is derived from an EMBL/GenBank/DDBJ whole genome shotgun (WGS) entry which is preliminary data.</text>
</comment>
<dbReference type="SUPFAM" id="SSF49464">
    <property type="entry name" value="Carboxypeptidase regulatory domain-like"/>
    <property type="match status" value="1"/>
</dbReference>
<protein>
    <submittedName>
        <fullName evidence="10">SusC/RagA family TonB-linked outer membrane protein</fullName>
    </submittedName>
</protein>
<keyword evidence="8" id="KW-0732">Signal</keyword>
<dbReference type="NCBIfam" id="TIGR04057">
    <property type="entry name" value="SusC_RagA_signa"/>
    <property type="match status" value="1"/>
</dbReference>
<dbReference type="InterPro" id="IPR023996">
    <property type="entry name" value="TonB-dep_OMP_SusC/RagA"/>
</dbReference>
<comment type="subcellular location">
    <subcellularLocation>
        <location evidence="1 7">Cell outer membrane</location>
        <topology evidence="1 7">Multi-pass membrane protein</topology>
    </subcellularLocation>
</comment>
<dbReference type="EMBL" id="JASJOS010000014">
    <property type="protein sequence ID" value="MDJ1484364.1"/>
    <property type="molecule type" value="Genomic_DNA"/>
</dbReference>
<dbReference type="Gene3D" id="2.40.170.20">
    <property type="entry name" value="TonB-dependent receptor, beta-barrel domain"/>
    <property type="match status" value="1"/>
</dbReference>
<keyword evidence="6 7" id="KW-0998">Cell outer membrane</keyword>
<evidence type="ECO:0000313" key="10">
    <source>
        <dbReference type="EMBL" id="MDJ1484364.1"/>
    </source>
</evidence>
<organism evidence="10 11">
    <name type="scientific">Xanthocytophaga flava</name>
    <dbReference type="NCBI Taxonomy" id="3048013"/>
    <lineage>
        <taxon>Bacteria</taxon>
        <taxon>Pseudomonadati</taxon>
        <taxon>Bacteroidota</taxon>
        <taxon>Cytophagia</taxon>
        <taxon>Cytophagales</taxon>
        <taxon>Rhodocytophagaceae</taxon>
        <taxon>Xanthocytophaga</taxon>
    </lineage>
</organism>
<dbReference type="InterPro" id="IPR023997">
    <property type="entry name" value="TonB-dep_OMP_SusC/RagA_CS"/>
</dbReference>
<dbReference type="Pfam" id="PF13715">
    <property type="entry name" value="CarbopepD_reg_2"/>
    <property type="match status" value="1"/>
</dbReference>
<gene>
    <name evidence="10" type="ORF">QNI16_27955</name>
</gene>
<dbReference type="InterPro" id="IPR008969">
    <property type="entry name" value="CarboxyPept-like_regulatory"/>
</dbReference>
<evidence type="ECO:0000256" key="6">
    <source>
        <dbReference type="ARBA" id="ARBA00023237"/>
    </source>
</evidence>
<dbReference type="Proteomes" id="UP001241110">
    <property type="component" value="Unassembled WGS sequence"/>
</dbReference>
<comment type="similarity">
    <text evidence="7">Belongs to the TonB-dependent receptor family.</text>
</comment>
<evidence type="ECO:0000256" key="8">
    <source>
        <dbReference type="SAM" id="SignalP"/>
    </source>
</evidence>
<sequence>MKNYLHNPSDFQKRCVRFTLFCVFSLAVIYNSYAQTRTITGKVSSAEEASGLPGVSVVVKGTTKGTTTGADGKYSIDVPEGKDALIFSFIGFLPQEVAVGNRTVIDVPMEVDTKALQEVVVTALGIKKDAKTIGYATQEVKGEDLIKAREPNPINSLVGKVAGLTVGASAELLGRPQLVLRGNEDLLFVVDGVPVNSDTWNVSPDDIETYTVLKGPNASALYGSRGKNGAILITTKRGSSDKRGFSIEFNSSTMFDRGFNAIPKTQDLYGPGDHGVYAFGDGKGAGKNDGDYDIWGPALNGQLIPQYDSPVTPGETYTTTFPNGTVFKSDRQPTPFVARGKDNLNRFIQTGILSTNNISISSSNEKYDLRFSVSNSYQRGIVPNTQLNITNFNMANGINFSPKLRLESSINYNRQSTPNIPDVNYGPNSLIYNITIWGGADWNIDDFNPEKGGSYWQPGKEGTAQIYAEYQRYNNPWFVVKEWLRGHYKNDVYGYTSLRYKLSDYLEATLRTQVTTWNVFRTEKMPFSAISYDKTQGFGDYREDRRNLFENNTDILVKFAKDVLPGLNVTAFAGGSLRTFNYTSTYATTDYLNTPGVYNFSNSRNAVQVYNFNSKMQVGSGYYSLDLSYKGFINLSTTGRVDKLSTLPTKNNTYFYPSVTASTVISDYVHLPTGMSFLKVRGSYANVKDGGTSSTIGPAGYPLSYGAAYYSSYDGPSYVNSASYTLDKFYKNQPYAVYTNTLNNPDLKPSSTSSYEVGLDMRFLENRLGFDLTYYTNNNGPRIFSLPISQTTGSDYALVNGIKTQKTGWEIAVTGTPIKTNTGFTWNVLANWSTYKEVYKEFYPGVDFLNTYLKVGDRVDKYYDQAFVKTPDGQIINDGGGRPIQTTRNQFLGYSNPDWVWAINNKFNYKGITLSLQFDGRVGGIMVDYVKRQTFRGGRNIATVQGDMGIARANDVQNVKSYVGQGVVVSNGAVINYDSDGKVTNYNELAYAPNTTKTFLQDYISRYYSTAEGNLISKTFGKLREVVIGYTIPSSWLSKTFIRQANVSFVGRNLIYFAKEKDVDIDQYAGSQSSSNLQTPTTRRYGFNLNVVF</sequence>
<dbReference type="SUPFAM" id="SSF56935">
    <property type="entry name" value="Porins"/>
    <property type="match status" value="1"/>
</dbReference>
<dbReference type="InterPro" id="IPR037066">
    <property type="entry name" value="Plug_dom_sf"/>
</dbReference>
<dbReference type="InterPro" id="IPR039426">
    <property type="entry name" value="TonB-dep_rcpt-like"/>
</dbReference>
<dbReference type="GO" id="GO:0009279">
    <property type="term" value="C:cell outer membrane"/>
    <property type="evidence" value="ECO:0007669"/>
    <property type="project" value="UniProtKB-SubCell"/>
</dbReference>
<evidence type="ECO:0000259" key="9">
    <source>
        <dbReference type="Pfam" id="PF07715"/>
    </source>
</evidence>
<keyword evidence="2 7" id="KW-0813">Transport</keyword>
<feature type="domain" description="TonB-dependent receptor plug" evidence="9">
    <location>
        <begin position="133"/>
        <end position="229"/>
    </location>
</feature>
<evidence type="ECO:0000256" key="1">
    <source>
        <dbReference type="ARBA" id="ARBA00004571"/>
    </source>
</evidence>
<dbReference type="PROSITE" id="PS52016">
    <property type="entry name" value="TONB_DEPENDENT_REC_3"/>
    <property type="match status" value="1"/>
</dbReference>
<dbReference type="Pfam" id="PF07715">
    <property type="entry name" value="Plug"/>
    <property type="match status" value="1"/>
</dbReference>
<reference evidence="10" key="1">
    <citation type="submission" date="2023-05" db="EMBL/GenBank/DDBJ databases">
        <authorList>
            <person name="Zhang X."/>
        </authorList>
    </citation>
    <scope>NUCLEOTIDE SEQUENCE</scope>
    <source>
        <strain evidence="10">YF14B1</strain>
    </source>
</reference>
<evidence type="ECO:0000256" key="5">
    <source>
        <dbReference type="ARBA" id="ARBA00023136"/>
    </source>
</evidence>
<keyword evidence="5 7" id="KW-0472">Membrane</keyword>
<dbReference type="RefSeq" id="WP_313985557.1">
    <property type="nucleotide sequence ID" value="NZ_JASJOS010000014.1"/>
</dbReference>
<dbReference type="NCBIfam" id="TIGR04056">
    <property type="entry name" value="OMP_RagA_SusC"/>
    <property type="match status" value="1"/>
</dbReference>